<dbReference type="CDD" id="cd17580">
    <property type="entry name" value="REC_2_DhkD-like"/>
    <property type="match status" value="1"/>
</dbReference>
<dbReference type="InterPro" id="IPR003661">
    <property type="entry name" value="HisK_dim/P_dom"/>
</dbReference>
<proteinExistence type="predicted"/>
<dbReference type="CDD" id="cd00156">
    <property type="entry name" value="REC"/>
    <property type="match status" value="1"/>
</dbReference>
<feature type="modified residue" description="4-aspartylphosphate" evidence="4">
    <location>
        <position position="569"/>
    </location>
</feature>
<dbReference type="Gene3D" id="3.30.565.10">
    <property type="entry name" value="Histidine kinase-like ATPase, C-terminal domain"/>
    <property type="match status" value="1"/>
</dbReference>
<dbReference type="InterPro" id="IPR004358">
    <property type="entry name" value="Sig_transdc_His_kin-like_C"/>
</dbReference>
<sequence length="640" mass="70491">MEAPDTLHLLLIEDSPDDRVDVRRMLLQGSERRIRFSEATSGAEALRMLAESERVPDCILLDFNLPDMDAIEILGHLRAGGELTLCPVVVLTGSTNSGSAVLPAGAQDYLSKRWASPEILVRAIENARERYALAVERKRAADLLRVSEEFSRTVLQSSPDCVKVIDRSGRIISLNEPGRCLLELDDPSVMVGREWASFWPEGSVHEVRAAVEGALKGELIRFRQYSPTFKGTAKWWDVQVSPVLRADGSIDTVVAVSRDITESKRVEMHLAEISQRKDEFLAMLAHELRNPLAPLLTGMEVILASPGDTERVNRIAGMMKRQIDQMSHLIDDLLDVSRINSGKIELQMSPVFLDAVLKQSVEATHPLVERSRHQLTVRNDVPELMLTGDHHRLAQVISNLLTNAAKYTPDGGKIELTATTDADGMLNISVKDNGKGIAPEHQVRIFDLFDQGASGPKDGLGIGLTLVKSLVSMHGGSIAVRSEGEGKGSEFIVKLPILTGGAAVEEEKPPLPKEEPSFKRVLVADDGKATADILGMFFEMEGMSCRVVYDGGEAVEEARRFKPDLLCFDIGMPVLNGYEAARRVREILPDAYLVALSGWGAEEDRRKSELAGFDEHLVKPVGPDELRHLLRRAFRASQEG</sequence>
<dbReference type="InterPro" id="IPR001789">
    <property type="entry name" value="Sig_transdc_resp-reg_receiver"/>
</dbReference>
<dbReference type="InterPro" id="IPR003594">
    <property type="entry name" value="HATPase_dom"/>
</dbReference>
<dbReference type="NCBIfam" id="TIGR00229">
    <property type="entry name" value="sensory_box"/>
    <property type="match status" value="1"/>
</dbReference>
<dbReference type="PROSITE" id="PS50113">
    <property type="entry name" value="PAC"/>
    <property type="match status" value="1"/>
</dbReference>
<dbReference type="EC" id="2.7.13.3" evidence="2"/>
<dbReference type="SMART" id="SM00388">
    <property type="entry name" value="HisKA"/>
    <property type="match status" value="1"/>
</dbReference>
<dbReference type="InterPro" id="IPR036890">
    <property type="entry name" value="HATPase_C_sf"/>
</dbReference>
<evidence type="ECO:0000256" key="2">
    <source>
        <dbReference type="ARBA" id="ARBA00012438"/>
    </source>
</evidence>
<dbReference type="Pfam" id="PF02518">
    <property type="entry name" value="HATPase_c"/>
    <property type="match status" value="1"/>
</dbReference>
<protein>
    <recommendedName>
        <fullName evidence="2">histidine kinase</fullName>
        <ecNumber evidence="2">2.7.13.3</ecNumber>
    </recommendedName>
</protein>
<dbReference type="InterPro" id="IPR000014">
    <property type="entry name" value="PAS"/>
</dbReference>
<dbReference type="Pfam" id="PF08448">
    <property type="entry name" value="PAS_4"/>
    <property type="match status" value="1"/>
</dbReference>
<dbReference type="InterPro" id="IPR000700">
    <property type="entry name" value="PAS-assoc_C"/>
</dbReference>
<keyword evidence="3 4" id="KW-0597">Phosphoprotein</keyword>
<dbReference type="Gene3D" id="3.40.50.2300">
    <property type="match status" value="2"/>
</dbReference>
<dbReference type="Pfam" id="PF00072">
    <property type="entry name" value="Response_reg"/>
    <property type="match status" value="2"/>
</dbReference>
<dbReference type="SMART" id="SM00448">
    <property type="entry name" value="REC"/>
    <property type="match status" value="2"/>
</dbReference>
<feature type="modified residue" description="4-aspartylphosphate" evidence="4">
    <location>
        <position position="62"/>
    </location>
</feature>
<dbReference type="PROSITE" id="PS50110">
    <property type="entry name" value="RESPONSE_REGULATORY"/>
    <property type="match status" value="2"/>
</dbReference>
<name>A0ABT3G0G2_9BACT</name>
<comment type="catalytic activity">
    <reaction evidence="1">
        <text>ATP + protein L-histidine = ADP + protein N-phospho-L-histidine.</text>
        <dbReference type="EC" id="2.7.13.3"/>
    </reaction>
</comment>
<dbReference type="InterPro" id="IPR036097">
    <property type="entry name" value="HisK_dim/P_sf"/>
</dbReference>
<evidence type="ECO:0000256" key="4">
    <source>
        <dbReference type="PROSITE-ProRule" id="PRU00169"/>
    </source>
</evidence>
<dbReference type="PROSITE" id="PS50109">
    <property type="entry name" value="HIS_KIN"/>
    <property type="match status" value="1"/>
</dbReference>
<feature type="domain" description="Histidine kinase" evidence="5">
    <location>
        <begin position="283"/>
        <end position="499"/>
    </location>
</feature>
<dbReference type="PANTHER" id="PTHR43547">
    <property type="entry name" value="TWO-COMPONENT HISTIDINE KINASE"/>
    <property type="match status" value="1"/>
</dbReference>
<reference evidence="8" key="1">
    <citation type="submission" date="2022-10" db="EMBL/GenBank/DDBJ databases">
        <title>Luteolibacter sp. GHJ8, whole genome shotgun sequencing project.</title>
        <authorList>
            <person name="Zhao G."/>
            <person name="Shen L."/>
        </authorList>
    </citation>
    <scope>NUCLEOTIDE SEQUENCE</scope>
    <source>
        <strain evidence="8">GHJ8</strain>
    </source>
</reference>
<dbReference type="SUPFAM" id="SSF55785">
    <property type="entry name" value="PYP-like sensor domain (PAS domain)"/>
    <property type="match status" value="1"/>
</dbReference>
<dbReference type="SUPFAM" id="SSF47384">
    <property type="entry name" value="Homodimeric domain of signal transducing histidine kinase"/>
    <property type="match status" value="1"/>
</dbReference>
<dbReference type="Pfam" id="PF00512">
    <property type="entry name" value="HisKA"/>
    <property type="match status" value="1"/>
</dbReference>
<gene>
    <name evidence="8" type="ORF">OJ996_06220</name>
</gene>
<dbReference type="PRINTS" id="PR00344">
    <property type="entry name" value="BCTRLSENSOR"/>
</dbReference>
<dbReference type="PANTHER" id="PTHR43547:SF2">
    <property type="entry name" value="HYBRID SIGNAL TRANSDUCTION HISTIDINE KINASE C"/>
    <property type="match status" value="1"/>
</dbReference>
<dbReference type="InterPro" id="IPR005467">
    <property type="entry name" value="His_kinase_dom"/>
</dbReference>
<dbReference type="Gene3D" id="3.30.450.20">
    <property type="entry name" value="PAS domain"/>
    <property type="match status" value="1"/>
</dbReference>
<dbReference type="InterPro" id="IPR035965">
    <property type="entry name" value="PAS-like_dom_sf"/>
</dbReference>
<dbReference type="InterPro" id="IPR013656">
    <property type="entry name" value="PAS_4"/>
</dbReference>
<dbReference type="RefSeq" id="WP_264512328.1">
    <property type="nucleotide sequence ID" value="NZ_JAPDDR010000003.1"/>
</dbReference>
<evidence type="ECO:0000259" key="6">
    <source>
        <dbReference type="PROSITE" id="PS50110"/>
    </source>
</evidence>
<accession>A0ABT3G0G2</accession>
<feature type="domain" description="Response regulatory" evidence="6">
    <location>
        <begin position="520"/>
        <end position="634"/>
    </location>
</feature>
<keyword evidence="9" id="KW-1185">Reference proteome</keyword>
<evidence type="ECO:0000256" key="3">
    <source>
        <dbReference type="ARBA" id="ARBA00022553"/>
    </source>
</evidence>
<evidence type="ECO:0000313" key="8">
    <source>
        <dbReference type="EMBL" id="MCW1913157.1"/>
    </source>
</evidence>
<feature type="domain" description="PAC" evidence="7">
    <location>
        <begin position="218"/>
        <end position="272"/>
    </location>
</feature>
<dbReference type="EMBL" id="JAPDDR010000003">
    <property type="protein sequence ID" value="MCW1913157.1"/>
    <property type="molecule type" value="Genomic_DNA"/>
</dbReference>
<dbReference type="Proteomes" id="UP001165653">
    <property type="component" value="Unassembled WGS sequence"/>
</dbReference>
<feature type="domain" description="Response regulatory" evidence="6">
    <location>
        <begin position="8"/>
        <end position="127"/>
    </location>
</feature>
<dbReference type="SMART" id="SM00387">
    <property type="entry name" value="HATPase_c"/>
    <property type="match status" value="1"/>
</dbReference>
<evidence type="ECO:0000259" key="7">
    <source>
        <dbReference type="PROSITE" id="PS50113"/>
    </source>
</evidence>
<evidence type="ECO:0000259" key="5">
    <source>
        <dbReference type="PROSITE" id="PS50109"/>
    </source>
</evidence>
<dbReference type="Gene3D" id="1.10.287.130">
    <property type="match status" value="1"/>
</dbReference>
<dbReference type="InterPro" id="IPR011006">
    <property type="entry name" value="CheY-like_superfamily"/>
</dbReference>
<dbReference type="CDD" id="cd00082">
    <property type="entry name" value="HisKA"/>
    <property type="match status" value="1"/>
</dbReference>
<dbReference type="SUPFAM" id="SSF52172">
    <property type="entry name" value="CheY-like"/>
    <property type="match status" value="2"/>
</dbReference>
<dbReference type="SUPFAM" id="SSF55874">
    <property type="entry name" value="ATPase domain of HSP90 chaperone/DNA topoisomerase II/histidine kinase"/>
    <property type="match status" value="1"/>
</dbReference>
<organism evidence="8 9">
    <name type="scientific">Luteolibacter rhizosphaerae</name>
    <dbReference type="NCBI Taxonomy" id="2989719"/>
    <lineage>
        <taxon>Bacteria</taxon>
        <taxon>Pseudomonadati</taxon>
        <taxon>Verrucomicrobiota</taxon>
        <taxon>Verrucomicrobiia</taxon>
        <taxon>Verrucomicrobiales</taxon>
        <taxon>Verrucomicrobiaceae</taxon>
        <taxon>Luteolibacter</taxon>
    </lineage>
</organism>
<evidence type="ECO:0000313" key="9">
    <source>
        <dbReference type="Proteomes" id="UP001165653"/>
    </source>
</evidence>
<comment type="caution">
    <text evidence="8">The sequence shown here is derived from an EMBL/GenBank/DDBJ whole genome shotgun (WGS) entry which is preliminary data.</text>
</comment>
<evidence type="ECO:0000256" key="1">
    <source>
        <dbReference type="ARBA" id="ARBA00000085"/>
    </source>
</evidence>